<feature type="domain" description="YhcG PDDEXK nuclease" evidence="1">
    <location>
        <begin position="1"/>
        <end position="63"/>
    </location>
</feature>
<dbReference type="InterPro" id="IPR009362">
    <property type="entry name" value="YhcG_C"/>
</dbReference>
<organism evidence="2 3">
    <name type="scientific">Bisgaardia hudsonensis</name>
    <dbReference type="NCBI Taxonomy" id="109472"/>
    <lineage>
        <taxon>Bacteria</taxon>
        <taxon>Pseudomonadati</taxon>
        <taxon>Pseudomonadota</taxon>
        <taxon>Gammaproteobacteria</taxon>
        <taxon>Pasteurellales</taxon>
        <taxon>Pasteurellaceae</taxon>
        <taxon>Bisgaardia</taxon>
    </lineage>
</organism>
<dbReference type="Pfam" id="PF06250">
    <property type="entry name" value="YhcG_C"/>
    <property type="match status" value="1"/>
</dbReference>
<dbReference type="PANTHER" id="PTHR30547:SF5">
    <property type="entry name" value="NUCLEASE YHCG-RELATED"/>
    <property type="match status" value="1"/>
</dbReference>
<keyword evidence="3" id="KW-1185">Reference proteome</keyword>
<protein>
    <submittedName>
        <fullName evidence="2">Uncharacterized protein DUF1016</fullName>
    </submittedName>
</protein>
<proteinExistence type="predicted"/>
<evidence type="ECO:0000259" key="1">
    <source>
        <dbReference type="Pfam" id="PF06250"/>
    </source>
</evidence>
<sequence length="66" mass="7809">MQMYVNYYDREVKLDDENSTIGIVLYKDKKQSMVEMTLPQNNSQIFASKYTTVLPSKDELRKLLDK</sequence>
<reference evidence="2 3" key="1">
    <citation type="submission" date="2019-03" db="EMBL/GenBank/DDBJ databases">
        <title>Genomic Encyclopedia of Type Strains, Phase IV (KMG-IV): sequencing the most valuable type-strain genomes for metagenomic binning, comparative biology and taxonomic classification.</title>
        <authorList>
            <person name="Goeker M."/>
        </authorList>
    </citation>
    <scope>NUCLEOTIDE SEQUENCE [LARGE SCALE GENOMIC DNA]</scope>
    <source>
        <strain evidence="2 3">DSM 28231</strain>
    </source>
</reference>
<name>A0A4R2N182_9PAST</name>
<dbReference type="EMBL" id="SLXI01000002">
    <property type="protein sequence ID" value="TCP13273.1"/>
    <property type="molecule type" value="Genomic_DNA"/>
</dbReference>
<dbReference type="Proteomes" id="UP000294841">
    <property type="component" value="Unassembled WGS sequence"/>
</dbReference>
<dbReference type="AlphaFoldDB" id="A0A4R2N182"/>
<dbReference type="PANTHER" id="PTHR30547">
    <property type="entry name" value="UNCHARACTERIZED PROTEIN YHCG-RELATED"/>
    <property type="match status" value="1"/>
</dbReference>
<comment type="caution">
    <text evidence="2">The sequence shown here is derived from an EMBL/GenBank/DDBJ whole genome shotgun (WGS) entry which is preliminary data.</text>
</comment>
<accession>A0A4R2N182</accession>
<dbReference type="InterPro" id="IPR053148">
    <property type="entry name" value="PD-DEXK-like_domain"/>
</dbReference>
<gene>
    <name evidence="2" type="ORF">EV697_102147</name>
</gene>
<dbReference type="RefSeq" id="WP_207904088.1">
    <property type="nucleotide sequence ID" value="NZ_CP016605.1"/>
</dbReference>
<evidence type="ECO:0000313" key="3">
    <source>
        <dbReference type="Proteomes" id="UP000294841"/>
    </source>
</evidence>
<evidence type="ECO:0000313" key="2">
    <source>
        <dbReference type="EMBL" id="TCP13273.1"/>
    </source>
</evidence>